<feature type="transmembrane region" description="Helical" evidence="1">
    <location>
        <begin position="6"/>
        <end position="37"/>
    </location>
</feature>
<dbReference type="InterPro" id="IPR052937">
    <property type="entry name" value="Inner_membrane_protein"/>
</dbReference>
<feature type="transmembrane region" description="Helical" evidence="1">
    <location>
        <begin position="81"/>
        <end position="101"/>
    </location>
</feature>
<keyword evidence="1" id="KW-1133">Transmembrane helix</keyword>
<evidence type="ECO:0000259" key="2">
    <source>
        <dbReference type="Pfam" id="PF03733"/>
    </source>
</evidence>
<evidence type="ECO:0000256" key="1">
    <source>
        <dbReference type="SAM" id="Phobius"/>
    </source>
</evidence>
<feature type="transmembrane region" description="Helical" evidence="1">
    <location>
        <begin position="58"/>
        <end position="75"/>
    </location>
</feature>
<keyword evidence="1" id="KW-0472">Membrane</keyword>
<dbReference type="PANTHER" id="PTHR42903">
    <property type="entry name" value="INNER MEMBRANE PROTEIN YCCF"/>
    <property type="match status" value="1"/>
</dbReference>
<accession>A0A1M6HTP9</accession>
<dbReference type="Pfam" id="PF03733">
    <property type="entry name" value="YccF"/>
    <property type="match status" value="2"/>
</dbReference>
<proteinExistence type="predicted"/>
<organism evidence="3 4">
    <name type="scientific">Thermoclostridium caenicola</name>
    <dbReference type="NCBI Taxonomy" id="659425"/>
    <lineage>
        <taxon>Bacteria</taxon>
        <taxon>Bacillati</taxon>
        <taxon>Bacillota</taxon>
        <taxon>Clostridia</taxon>
        <taxon>Eubacteriales</taxon>
        <taxon>Oscillospiraceae</taxon>
        <taxon>Thermoclostridium</taxon>
    </lineage>
</organism>
<dbReference type="NCBIfam" id="NF008740">
    <property type="entry name" value="PRK11770.1-2"/>
    <property type="match status" value="1"/>
</dbReference>
<evidence type="ECO:0000313" key="3">
    <source>
        <dbReference type="EMBL" id="SHJ25570.1"/>
    </source>
</evidence>
<keyword evidence="1" id="KW-0812">Transmembrane</keyword>
<feature type="domain" description="Inner membrane component" evidence="2">
    <location>
        <begin position="4"/>
        <end position="54"/>
    </location>
</feature>
<dbReference type="Proteomes" id="UP000324781">
    <property type="component" value="Unassembled WGS sequence"/>
</dbReference>
<reference evidence="3 4" key="1">
    <citation type="submission" date="2016-11" db="EMBL/GenBank/DDBJ databases">
        <authorList>
            <person name="Varghese N."/>
            <person name="Submissions S."/>
        </authorList>
    </citation>
    <scope>NUCLEOTIDE SEQUENCE [LARGE SCALE GENOMIC DNA]</scope>
    <source>
        <strain evidence="3 4">DSM 19027</strain>
    </source>
</reference>
<dbReference type="PIRSF" id="PIRSF028777">
    <property type="entry name" value="UCP028777"/>
    <property type="match status" value="1"/>
</dbReference>
<dbReference type="OrthoDB" id="9790567at2"/>
<protein>
    <submittedName>
        <fullName evidence="3">Uncharacterized membrane protein YccF, DUF307 family</fullName>
    </submittedName>
</protein>
<feature type="domain" description="Inner membrane component" evidence="2">
    <location>
        <begin position="67"/>
        <end position="116"/>
    </location>
</feature>
<dbReference type="AlphaFoldDB" id="A0A1M6HTP9"/>
<dbReference type="RefSeq" id="WP_149679065.1">
    <property type="nucleotide sequence ID" value="NZ_DAONMB010000005.1"/>
</dbReference>
<gene>
    <name evidence="3" type="ORF">SAMN05444373_103517</name>
</gene>
<sequence length="125" mass="13925">MYLLGNLVWMIFGGLVSFLLWTVAGLICCLTIVGIPFGLQCLKIASFILWPFGKDVEIGRFGVGGFIGNLLWILLLGWELALTHLVFGLILCITIIGIPFGRQHFKLAKLSLLPFGARIYTKNWI</sequence>
<dbReference type="EMBL" id="FQZP01000035">
    <property type="protein sequence ID" value="SHJ25570.1"/>
    <property type="molecule type" value="Genomic_DNA"/>
</dbReference>
<dbReference type="GO" id="GO:0005886">
    <property type="term" value="C:plasma membrane"/>
    <property type="evidence" value="ECO:0007669"/>
    <property type="project" value="TreeGrafter"/>
</dbReference>
<dbReference type="InterPro" id="IPR031308">
    <property type="entry name" value="UCP028777"/>
</dbReference>
<keyword evidence="4" id="KW-1185">Reference proteome</keyword>
<dbReference type="PANTHER" id="PTHR42903:SF1">
    <property type="entry name" value="INNER MEMBRANE PROTEIN YCCF"/>
    <property type="match status" value="1"/>
</dbReference>
<evidence type="ECO:0000313" key="4">
    <source>
        <dbReference type="Proteomes" id="UP000324781"/>
    </source>
</evidence>
<dbReference type="InterPro" id="IPR005185">
    <property type="entry name" value="YccF"/>
</dbReference>
<name>A0A1M6HTP9_9FIRM</name>